<comment type="caution">
    <text evidence="1">The sequence shown here is derived from an EMBL/GenBank/DDBJ whole genome shotgun (WGS) entry which is preliminary data.</text>
</comment>
<gene>
    <name evidence="1" type="ORF">FPL22_15750</name>
</gene>
<dbReference type="EMBL" id="VMBG01000003">
    <property type="protein sequence ID" value="TSJ75721.1"/>
    <property type="molecule type" value="Genomic_DNA"/>
</dbReference>
<organism evidence="1 2">
    <name type="scientific">Rariglobus hedericola</name>
    <dbReference type="NCBI Taxonomy" id="2597822"/>
    <lineage>
        <taxon>Bacteria</taxon>
        <taxon>Pseudomonadati</taxon>
        <taxon>Verrucomicrobiota</taxon>
        <taxon>Opitutia</taxon>
        <taxon>Opitutales</taxon>
        <taxon>Opitutaceae</taxon>
        <taxon>Rariglobus</taxon>
    </lineage>
</organism>
<evidence type="ECO:0000313" key="1">
    <source>
        <dbReference type="EMBL" id="TSJ75721.1"/>
    </source>
</evidence>
<sequence>MHRSGLFTRLIFLTAVLLGPQVRAQEVQQHGLVFETWIRDTFFDGYVPPGYTQKWDIPAAINLRHGGVPVNPKAAKYRTPVDLGDALRQYDIAEPFILVIGYWVQDGDEKRFVNIVAPRIEPDAWRKLWGPVTRADLEKLDAVIKDRSLDYREARKQAQAIKTAPPFTGSVLVVNPKIDSSGQRRLQCSLRSDDLYKHLAPEAETGIQKTPALWGVPFETKVKSGPREFAK</sequence>
<dbReference type="RefSeq" id="WP_144353994.1">
    <property type="nucleotide sequence ID" value="NZ_CBCRVV010000004.1"/>
</dbReference>
<proteinExistence type="predicted"/>
<dbReference type="AlphaFoldDB" id="A0A556QGH4"/>
<evidence type="ECO:0000313" key="2">
    <source>
        <dbReference type="Proteomes" id="UP000315648"/>
    </source>
</evidence>
<dbReference type="Proteomes" id="UP000315648">
    <property type="component" value="Unassembled WGS sequence"/>
</dbReference>
<name>A0A556QGH4_9BACT</name>
<dbReference type="OrthoDB" id="192751at2"/>
<keyword evidence="2" id="KW-1185">Reference proteome</keyword>
<accession>A0A556QGH4</accession>
<reference evidence="1 2" key="1">
    <citation type="submission" date="2019-07" db="EMBL/GenBank/DDBJ databases">
        <title>Description of 53C-WASEF.</title>
        <authorList>
            <person name="Pitt A."/>
            <person name="Hahn M.W."/>
        </authorList>
    </citation>
    <scope>NUCLEOTIDE SEQUENCE [LARGE SCALE GENOMIC DNA]</scope>
    <source>
        <strain evidence="1 2">53C-WASEF</strain>
    </source>
</reference>
<protein>
    <submittedName>
        <fullName evidence="1">Uncharacterized protein</fullName>
    </submittedName>
</protein>